<dbReference type="Gene3D" id="3.40.630.30">
    <property type="match status" value="1"/>
</dbReference>
<dbReference type="InterPro" id="IPR007807">
    <property type="entry name" value="TcmA/NAT10_helicase"/>
</dbReference>
<feature type="binding site" evidence="9">
    <location>
        <position position="180"/>
    </location>
    <ligand>
        <name>ATP</name>
        <dbReference type="ChEBI" id="CHEBI:30616"/>
    </ligand>
</feature>
<comment type="caution">
    <text evidence="9">Lacks conserved residue(s) required for the propagation of feature annotation.</text>
</comment>
<dbReference type="InterPro" id="IPR038321">
    <property type="entry name" value="TmcA_C_sf"/>
</dbReference>
<dbReference type="PROSITE" id="PS51186">
    <property type="entry name" value="GNAT"/>
    <property type="match status" value="1"/>
</dbReference>
<keyword evidence="3 9" id="KW-0808">Transferase</keyword>
<dbReference type="Gene3D" id="3.40.50.11040">
    <property type="match status" value="1"/>
</dbReference>
<dbReference type="GeneID" id="90762560"/>
<dbReference type="PANTHER" id="PTHR10925:SF5">
    <property type="entry name" value="RNA CYTIDINE ACETYLTRANSFERASE"/>
    <property type="match status" value="1"/>
</dbReference>
<keyword evidence="1 9" id="KW-0963">Cytoplasm</keyword>
<dbReference type="SUPFAM" id="SSF52540">
    <property type="entry name" value="P-loop containing nucleoside triphosphate hydrolases"/>
    <property type="match status" value="1"/>
</dbReference>
<dbReference type="HAMAP" id="MF_01886">
    <property type="entry name" value="tRNA_acetyltr_TmcA"/>
    <property type="match status" value="1"/>
</dbReference>
<dbReference type="Pfam" id="PF13718">
    <property type="entry name" value="GNAT_acetyltr_2"/>
    <property type="match status" value="2"/>
</dbReference>
<evidence type="ECO:0000256" key="5">
    <source>
        <dbReference type="ARBA" id="ARBA00022741"/>
    </source>
</evidence>
<dbReference type="EC" id="2.3.1.193" evidence="9"/>
<feature type="binding site" evidence="9">
    <location>
        <begin position="477"/>
        <end position="479"/>
    </location>
    <ligand>
        <name>acetyl-CoA</name>
        <dbReference type="ChEBI" id="CHEBI:57288"/>
    </ligand>
</feature>
<dbReference type="InterPro" id="IPR013562">
    <property type="entry name" value="TmcA/NAT10_N"/>
</dbReference>
<comment type="catalytic activity">
    <reaction evidence="9">
        <text>cytidine(34) in elongator tRNA(Met) + acetyl-CoA + ATP + H2O = N(4)-acetylcytidine(34) in elongator tRNA(Met) + ADP + phosphate + CoA + H(+)</text>
        <dbReference type="Rhea" id="RHEA:43788"/>
        <dbReference type="Rhea" id="RHEA-COMP:10693"/>
        <dbReference type="Rhea" id="RHEA-COMP:10694"/>
        <dbReference type="ChEBI" id="CHEBI:15377"/>
        <dbReference type="ChEBI" id="CHEBI:15378"/>
        <dbReference type="ChEBI" id="CHEBI:30616"/>
        <dbReference type="ChEBI" id="CHEBI:43474"/>
        <dbReference type="ChEBI" id="CHEBI:57287"/>
        <dbReference type="ChEBI" id="CHEBI:57288"/>
        <dbReference type="ChEBI" id="CHEBI:74900"/>
        <dbReference type="ChEBI" id="CHEBI:82748"/>
        <dbReference type="ChEBI" id="CHEBI:456216"/>
        <dbReference type="EC" id="2.3.1.193"/>
    </reaction>
</comment>
<evidence type="ECO:0000256" key="6">
    <source>
        <dbReference type="ARBA" id="ARBA00022840"/>
    </source>
</evidence>
<comment type="subcellular location">
    <subcellularLocation>
        <location evidence="9">Cytoplasm</location>
    </subcellularLocation>
</comment>
<comment type="similarity">
    <text evidence="9">Belongs to the TmcA family.</text>
</comment>
<comment type="function">
    <text evidence="9">Catalyzes the formation of N(4)-acetylcytidine (ac(4)C) at the wobble position of tRNA(Met), by using acetyl-CoA as an acetyl donor and ATP (or GTP).</text>
</comment>
<keyword evidence="2 9" id="KW-0820">tRNA-binding</keyword>
<dbReference type="InterPro" id="IPR033442">
    <property type="entry name" value="TmcA_tRNA_bind"/>
</dbReference>
<proteinExistence type="inferred from homology"/>
<evidence type="ECO:0000256" key="1">
    <source>
        <dbReference type="ARBA" id="ARBA00022490"/>
    </source>
</evidence>
<dbReference type="PANTHER" id="PTHR10925">
    <property type="entry name" value="N-ACETYLTRANSFERASE 10"/>
    <property type="match status" value="1"/>
</dbReference>
<dbReference type="RefSeq" id="WP_107168339.1">
    <property type="nucleotide sequence ID" value="NZ_CP038498.1"/>
</dbReference>
<dbReference type="EMBL" id="CP038498">
    <property type="protein sequence ID" value="QJA19574.1"/>
    <property type="molecule type" value="Genomic_DNA"/>
</dbReference>
<keyword evidence="7 9" id="KW-0694">RNA-binding</keyword>
<dbReference type="InterPro" id="IPR016181">
    <property type="entry name" value="Acyl_CoA_acyltransferase"/>
</dbReference>
<evidence type="ECO:0000259" key="10">
    <source>
        <dbReference type="PROSITE" id="PS51186"/>
    </source>
</evidence>
<keyword evidence="8 9" id="KW-0012">Acyltransferase</keyword>
<feature type="binding site" evidence="9">
    <location>
        <position position="324"/>
    </location>
    <ligand>
        <name>ATP</name>
        <dbReference type="ChEBI" id="CHEBI:30616"/>
    </ligand>
</feature>
<dbReference type="InterPro" id="IPR024914">
    <property type="entry name" value="tRNA_acetyltr_TmcA"/>
</dbReference>
<dbReference type="Pfam" id="PF08351">
    <property type="entry name" value="TmcA_N"/>
    <property type="match status" value="1"/>
</dbReference>
<keyword evidence="12" id="KW-1185">Reference proteome</keyword>
<reference evidence="11 12" key="1">
    <citation type="submission" date="2019-04" db="EMBL/GenBank/DDBJ databases">
        <title>Whole Genome Sequencing of Pectobacterium punjabense SS95.</title>
        <authorList>
            <person name="Sarfraz S."/>
            <person name="Oulghazi S."/>
            <person name="Roques C."/>
            <person name="Vandecasteele C."/>
            <person name="Faure D."/>
        </authorList>
    </citation>
    <scope>NUCLEOTIDE SEQUENCE [LARGE SCALE GENOMIC DNA]</scope>
    <source>
        <strain evidence="11 12">SS95</strain>
    </source>
</reference>
<accession>A0ABX6KZS7</accession>
<name>A0ABX6KZS7_9GAMM</name>
<protein>
    <recommendedName>
        <fullName evidence="9">tRNA(Met) cytidine acetyltransferase TmcA</fullName>
        <ecNumber evidence="9">2.3.1.193</ecNumber>
    </recommendedName>
</protein>
<dbReference type="Pfam" id="PF17176">
    <property type="entry name" value="tRNA_bind_3"/>
    <property type="match status" value="1"/>
</dbReference>
<dbReference type="Gene3D" id="3.40.50.300">
    <property type="entry name" value="P-loop containing nucleotide triphosphate hydrolases"/>
    <property type="match status" value="1"/>
</dbReference>
<evidence type="ECO:0000256" key="3">
    <source>
        <dbReference type="ARBA" id="ARBA00022679"/>
    </source>
</evidence>
<gene>
    <name evidence="9" type="primary">tmcA</name>
    <name evidence="11" type="ORF">E2566_06370</name>
</gene>
<dbReference type="Pfam" id="PF05127">
    <property type="entry name" value="NAT10_TcmA_helicase"/>
    <property type="match status" value="1"/>
</dbReference>
<dbReference type="Proteomes" id="UP000502681">
    <property type="component" value="Chromosome"/>
</dbReference>
<keyword evidence="5 9" id="KW-0547">Nucleotide-binding</keyword>
<feature type="domain" description="N-acetyltransferase" evidence="10">
    <location>
        <begin position="365"/>
        <end position="549"/>
    </location>
</feature>
<sequence length="701" mass="77898">MMLRDFLHSQHRQQRYGVRRLLVLSGEANWCEEQALALSCQSIGDWLWISEDAPDSVASLSASRVRMLLGREFLHAVFDARKGVDVEALAMLSGTLQAGSWLIMLVPSWQSWPTLPDEDSLRWSEQQQPIATPHFIQHFQRQLLADEDVVLWQQGQELAVRPLAERGDWQPVNGEPTAPQQQILHELSAAESGIFVITAPRGRGKSTLAGMLTQRSRGTCWLTAPSRVATDILHQHARADAQFWAPDALLAHCRLHGSPDIEWLLIDEAAAIPSSVLSALLPYFPRILMTTTVQGYEGTGRGFLLKFCAALPQCRVFSLDDPLRWAVNDPLERVLDQTLLFNEPTSLHSPLNPVADSLVSPSAELDIRTERAADWLTHPERLTWCYALLCSAHYRTSPLDLRRLMDAPGMHIASAQVAGEVCGVLWLVEEGGLSASLAHEVWAGRRRPRGNLVAQSLAAHAGLWNAPMLRARRISRIAVASSSRRQGVGRALIAEQMHEAQKQALDYLSVSFGYQPALWAFWQSCGFQLVRIGSHLEASSGCYSAMAVLPLSEAGHELAQQGSQQLARDWYWLQRMIPLNLALPQTESTALDVESTELNDDDWRELAGFAFAHRPMEASFAALCRLLIHTTLPLPALRLLTEKSDEGEQAAATLGLTGKKALLKRWREETASALIDLDAQRGELWRQWGLSTHSTGDAPHP</sequence>
<keyword evidence="4 9" id="KW-0819">tRNA processing</keyword>
<dbReference type="Gene3D" id="1.20.120.890">
    <property type="entry name" value="tRNA(Met) cytidine acetyltransferase, tail domain"/>
    <property type="match status" value="1"/>
</dbReference>
<dbReference type="CDD" id="cd04301">
    <property type="entry name" value="NAT_SF"/>
    <property type="match status" value="1"/>
</dbReference>
<evidence type="ECO:0000256" key="2">
    <source>
        <dbReference type="ARBA" id="ARBA00022555"/>
    </source>
</evidence>
<dbReference type="InterPro" id="IPR000182">
    <property type="entry name" value="GNAT_dom"/>
</dbReference>
<evidence type="ECO:0000256" key="4">
    <source>
        <dbReference type="ARBA" id="ARBA00022694"/>
    </source>
</evidence>
<evidence type="ECO:0000313" key="12">
    <source>
        <dbReference type="Proteomes" id="UP000502681"/>
    </source>
</evidence>
<organism evidence="11 12">
    <name type="scientific">Pectobacterium punjabense</name>
    <dbReference type="NCBI Taxonomy" id="2108399"/>
    <lineage>
        <taxon>Bacteria</taxon>
        <taxon>Pseudomonadati</taxon>
        <taxon>Pseudomonadota</taxon>
        <taxon>Gammaproteobacteria</taxon>
        <taxon>Enterobacterales</taxon>
        <taxon>Pectobacteriaceae</taxon>
        <taxon>Pectobacterium</taxon>
    </lineage>
</organism>
<evidence type="ECO:0000256" key="8">
    <source>
        <dbReference type="ARBA" id="ARBA00023315"/>
    </source>
</evidence>
<dbReference type="InterPro" id="IPR032672">
    <property type="entry name" value="TmcA/NAT10/Kre33"/>
</dbReference>
<evidence type="ECO:0000313" key="11">
    <source>
        <dbReference type="EMBL" id="QJA19574.1"/>
    </source>
</evidence>
<dbReference type="InterPro" id="IPR027417">
    <property type="entry name" value="P-loop_NTPase"/>
</dbReference>
<evidence type="ECO:0000256" key="9">
    <source>
        <dbReference type="HAMAP-Rule" id="MF_01886"/>
    </source>
</evidence>
<evidence type="ECO:0000256" key="7">
    <source>
        <dbReference type="ARBA" id="ARBA00022884"/>
    </source>
</evidence>
<keyword evidence="6 9" id="KW-0067">ATP-binding</keyword>
<dbReference type="SUPFAM" id="SSF55729">
    <property type="entry name" value="Acyl-CoA N-acyltransferases (Nat)"/>
    <property type="match status" value="1"/>
</dbReference>